<dbReference type="InterPro" id="IPR000182">
    <property type="entry name" value="GNAT_dom"/>
</dbReference>
<dbReference type="InterPro" id="IPR045039">
    <property type="entry name" value="NSI-like"/>
</dbReference>
<name>A0A168HLP8_9BACL</name>
<dbReference type="PROSITE" id="PS51186">
    <property type="entry name" value="GNAT"/>
    <property type="match status" value="1"/>
</dbReference>
<keyword evidence="5" id="KW-1185">Reference proteome</keyword>
<dbReference type="Pfam" id="PF00583">
    <property type="entry name" value="Acetyltransf_1"/>
    <property type="match status" value="1"/>
</dbReference>
<dbReference type="EMBL" id="LVJH01000048">
    <property type="protein sequence ID" value="OAB38312.1"/>
    <property type="molecule type" value="Genomic_DNA"/>
</dbReference>
<reference evidence="4 5" key="1">
    <citation type="submission" date="2016-03" db="EMBL/GenBank/DDBJ databases">
        <title>Draft genome sequence of Paenibacillus glacialis DSM 22343.</title>
        <authorList>
            <person name="Shin S.-K."/>
            <person name="Yi H."/>
        </authorList>
    </citation>
    <scope>NUCLEOTIDE SEQUENCE [LARGE SCALE GENOMIC DNA]</scope>
    <source>
        <strain evidence="4 5">DSM 22343</strain>
    </source>
</reference>
<dbReference type="OrthoDB" id="9775804at2"/>
<keyword evidence="1" id="KW-0808">Transferase</keyword>
<dbReference type="GO" id="GO:0008080">
    <property type="term" value="F:N-acetyltransferase activity"/>
    <property type="evidence" value="ECO:0007669"/>
    <property type="project" value="InterPro"/>
</dbReference>
<evidence type="ECO:0000256" key="1">
    <source>
        <dbReference type="ARBA" id="ARBA00022679"/>
    </source>
</evidence>
<dbReference type="GO" id="GO:0005737">
    <property type="term" value="C:cytoplasm"/>
    <property type="evidence" value="ECO:0007669"/>
    <property type="project" value="TreeGrafter"/>
</dbReference>
<feature type="domain" description="N-acetyltransferase" evidence="3">
    <location>
        <begin position="5"/>
        <end position="140"/>
    </location>
</feature>
<dbReference type="SUPFAM" id="SSF55729">
    <property type="entry name" value="Acyl-CoA N-acyltransferases (Nat)"/>
    <property type="match status" value="1"/>
</dbReference>
<sequence length="140" mass="16614">MTIKYILNSERSISSQQLKDLYNNVGWWPERSLEDIKHILVQGIALGVWNENKLIGFCRVLTDGRFRAYLEDVCVDDEYRNQGIGRELIEVMLRELKDIHIISLFCDENDQEFYMKNNFKSTSQRVMHWKPKYGFVSDSE</sequence>
<comment type="caution">
    <text evidence="4">The sequence shown here is derived from an EMBL/GenBank/DDBJ whole genome shotgun (WGS) entry which is preliminary data.</text>
</comment>
<dbReference type="PANTHER" id="PTHR43626:SF4">
    <property type="entry name" value="GCN5-RELATED N-ACETYLTRANSFERASE 2, CHLOROPLASTIC"/>
    <property type="match status" value="1"/>
</dbReference>
<keyword evidence="2" id="KW-0012">Acyltransferase</keyword>
<evidence type="ECO:0000256" key="2">
    <source>
        <dbReference type="ARBA" id="ARBA00023315"/>
    </source>
</evidence>
<dbReference type="Gene3D" id="3.40.630.30">
    <property type="match status" value="1"/>
</dbReference>
<accession>A0A168HLP8</accession>
<dbReference type="RefSeq" id="WP_068536112.1">
    <property type="nucleotide sequence ID" value="NZ_LVJH01000048.1"/>
</dbReference>
<dbReference type="Proteomes" id="UP000076967">
    <property type="component" value="Unassembled WGS sequence"/>
</dbReference>
<evidence type="ECO:0000313" key="4">
    <source>
        <dbReference type="EMBL" id="OAB38312.1"/>
    </source>
</evidence>
<evidence type="ECO:0000259" key="3">
    <source>
        <dbReference type="PROSITE" id="PS51186"/>
    </source>
</evidence>
<dbReference type="PANTHER" id="PTHR43626">
    <property type="entry name" value="ACYL-COA N-ACYLTRANSFERASE"/>
    <property type="match status" value="1"/>
</dbReference>
<dbReference type="InterPro" id="IPR016181">
    <property type="entry name" value="Acyl_CoA_acyltransferase"/>
</dbReference>
<proteinExistence type="predicted"/>
<dbReference type="AlphaFoldDB" id="A0A168HLP8"/>
<dbReference type="CDD" id="cd04301">
    <property type="entry name" value="NAT_SF"/>
    <property type="match status" value="1"/>
</dbReference>
<organism evidence="4 5">
    <name type="scientific">Paenibacillus glacialis</name>
    <dbReference type="NCBI Taxonomy" id="494026"/>
    <lineage>
        <taxon>Bacteria</taxon>
        <taxon>Bacillati</taxon>
        <taxon>Bacillota</taxon>
        <taxon>Bacilli</taxon>
        <taxon>Bacillales</taxon>
        <taxon>Paenibacillaceae</taxon>
        <taxon>Paenibacillus</taxon>
    </lineage>
</organism>
<gene>
    <name evidence="4" type="ORF">PGLA_19615</name>
</gene>
<protein>
    <recommendedName>
        <fullName evidence="3">N-acetyltransferase domain-containing protein</fullName>
    </recommendedName>
</protein>
<evidence type="ECO:0000313" key="5">
    <source>
        <dbReference type="Proteomes" id="UP000076967"/>
    </source>
</evidence>